<name>A0A4R4E5A7_9BACT</name>
<proteinExistence type="predicted"/>
<evidence type="ECO:0000313" key="2">
    <source>
        <dbReference type="Proteomes" id="UP000295164"/>
    </source>
</evidence>
<dbReference type="Proteomes" id="UP000295164">
    <property type="component" value="Unassembled WGS sequence"/>
</dbReference>
<dbReference type="EMBL" id="SKFH01000001">
    <property type="protein sequence ID" value="TCZ74814.1"/>
    <property type="molecule type" value="Genomic_DNA"/>
</dbReference>
<comment type="caution">
    <text evidence="1">The sequence shown here is derived from an EMBL/GenBank/DDBJ whole genome shotgun (WGS) entry which is preliminary data.</text>
</comment>
<gene>
    <name evidence="1" type="ORF">E0486_00485</name>
</gene>
<keyword evidence="2" id="KW-1185">Reference proteome</keyword>
<protein>
    <submittedName>
        <fullName evidence="1">Uncharacterized protein</fullName>
    </submittedName>
</protein>
<evidence type="ECO:0000313" key="1">
    <source>
        <dbReference type="EMBL" id="TCZ74814.1"/>
    </source>
</evidence>
<organism evidence="1 2">
    <name type="scientific">Flaviaesturariibacter aridisoli</name>
    <dbReference type="NCBI Taxonomy" id="2545761"/>
    <lineage>
        <taxon>Bacteria</taxon>
        <taxon>Pseudomonadati</taxon>
        <taxon>Bacteroidota</taxon>
        <taxon>Chitinophagia</taxon>
        <taxon>Chitinophagales</taxon>
        <taxon>Chitinophagaceae</taxon>
        <taxon>Flaviaestuariibacter</taxon>
    </lineage>
</organism>
<dbReference type="AlphaFoldDB" id="A0A4R4E5A7"/>
<sequence>MKFHHLLLLLPVVSVLADCKSKECSKKISCPAYEPGVLEAWFPYNANDRLQFRNASGQVRTVTLRTEQTTGPYESRNGTDCQAVRALVSLETGARGLPLAVFSLEQLRSGTDGFRDQSVSIRMDSIHGSIYGVQDAGFAGAELGGPFTPPQTVASLTLNGQTFTNVRAFQRDTGNYHFPGFQRLFVARNKGVVAFSFYPDDSLWVLQ</sequence>
<accession>A0A4R4E5A7</accession>
<dbReference type="RefSeq" id="WP_131850170.1">
    <property type="nucleotide sequence ID" value="NZ_SKFH01000001.1"/>
</dbReference>
<reference evidence="1 2" key="1">
    <citation type="submission" date="2019-03" db="EMBL/GenBank/DDBJ databases">
        <authorList>
            <person name="Kim M.K.M."/>
        </authorList>
    </citation>
    <scope>NUCLEOTIDE SEQUENCE [LARGE SCALE GENOMIC DNA]</scope>
    <source>
        <strain evidence="1 2">17J68-15</strain>
    </source>
</reference>